<dbReference type="InterPro" id="IPR020578">
    <property type="entry name" value="Aminotrans_V_PyrdxlP_BS"/>
</dbReference>
<gene>
    <name evidence="12" type="ORF">IQ215_06790</name>
</gene>
<dbReference type="InterPro" id="IPR000192">
    <property type="entry name" value="Aminotrans_V_dom"/>
</dbReference>
<comment type="cofactor">
    <cofactor evidence="1 10">
        <name>pyridoxal 5'-phosphate</name>
        <dbReference type="ChEBI" id="CHEBI:597326"/>
    </cofactor>
</comment>
<protein>
    <recommendedName>
        <fullName evidence="3">cysteine desulfurase</fullName>
        <ecNumber evidence="3">2.8.1.7</ecNumber>
    </recommendedName>
</protein>
<dbReference type="InterPro" id="IPR015421">
    <property type="entry name" value="PyrdxlP-dep_Trfase_major"/>
</dbReference>
<accession>A0ABR9V3C7</accession>
<evidence type="ECO:0000313" key="12">
    <source>
        <dbReference type="EMBL" id="MBE9222400.1"/>
    </source>
</evidence>
<evidence type="ECO:0000256" key="4">
    <source>
        <dbReference type="ARBA" id="ARBA00022679"/>
    </source>
</evidence>
<evidence type="ECO:0000256" key="10">
    <source>
        <dbReference type="RuleBase" id="RU004504"/>
    </source>
</evidence>
<evidence type="ECO:0000256" key="3">
    <source>
        <dbReference type="ARBA" id="ARBA00012239"/>
    </source>
</evidence>
<evidence type="ECO:0000256" key="8">
    <source>
        <dbReference type="ARBA" id="ARBA00023014"/>
    </source>
</evidence>
<keyword evidence="13" id="KW-1185">Reference proteome</keyword>
<evidence type="ECO:0000256" key="5">
    <source>
        <dbReference type="ARBA" id="ARBA00022723"/>
    </source>
</evidence>
<dbReference type="InterPro" id="IPR015422">
    <property type="entry name" value="PyrdxlP-dep_Trfase_small"/>
</dbReference>
<evidence type="ECO:0000256" key="1">
    <source>
        <dbReference type="ARBA" id="ARBA00001933"/>
    </source>
</evidence>
<reference evidence="12 13" key="1">
    <citation type="submission" date="2020-10" db="EMBL/GenBank/DDBJ databases">
        <authorList>
            <person name="Castelo-Branco R."/>
            <person name="Eusebio N."/>
            <person name="Adriana R."/>
            <person name="Vieira A."/>
            <person name="Brugerolle De Fraissinette N."/>
            <person name="Rezende De Castro R."/>
            <person name="Schneider M.P."/>
            <person name="Vasconcelos V."/>
            <person name="Leao P.N."/>
        </authorList>
    </citation>
    <scope>NUCLEOTIDE SEQUENCE [LARGE SCALE GENOMIC DNA]</scope>
    <source>
        <strain evidence="12 13">LEGE 03274</strain>
    </source>
</reference>
<dbReference type="PANTHER" id="PTHR11601">
    <property type="entry name" value="CYSTEINE DESULFURYLASE FAMILY MEMBER"/>
    <property type="match status" value="1"/>
</dbReference>
<dbReference type="PANTHER" id="PTHR11601:SF34">
    <property type="entry name" value="CYSTEINE DESULFURASE"/>
    <property type="match status" value="1"/>
</dbReference>
<dbReference type="PROSITE" id="PS00595">
    <property type="entry name" value="AA_TRANSFER_CLASS_5"/>
    <property type="match status" value="1"/>
</dbReference>
<keyword evidence="6" id="KW-0663">Pyridoxal phosphate</keyword>
<dbReference type="EMBL" id="JADEWC010000011">
    <property type="protein sequence ID" value="MBE9222400.1"/>
    <property type="molecule type" value="Genomic_DNA"/>
</dbReference>
<evidence type="ECO:0000256" key="9">
    <source>
        <dbReference type="ARBA" id="ARBA00050776"/>
    </source>
</evidence>
<dbReference type="InterPro" id="IPR016454">
    <property type="entry name" value="Cysteine_dSase"/>
</dbReference>
<keyword evidence="7" id="KW-0408">Iron</keyword>
<dbReference type="Gene3D" id="3.90.1150.10">
    <property type="entry name" value="Aspartate Aminotransferase, domain 1"/>
    <property type="match status" value="1"/>
</dbReference>
<dbReference type="SUPFAM" id="SSF53383">
    <property type="entry name" value="PLP-dependent transferases"/>
    <property type="match status" value="1"/>
</dbReference>
<comment type="catalytic activity">
    <reaction evidence="9">
        <text>(sulfur carrier)-H + L-cysteine = (sulfur carrier)-SH + L-alanine</text>
        <dbReference type="Rhea" id="RHEA:43892"/>
        <dbReference type="Rhea" id="RHEA-COMP:14737"/>
        <dbReference type="Rhea" id="RHEA-COMP:14739"/>
        <dbReference type="ChEBI" id="CHEBI:29917"/>
        <dbReference type="ChEBI" id="CHEBI:35235"/>
        <dbReference type="ChEBI" id="CHEBI:57972"/>
        <dbReference type="ChEBI" id="CHEBI:64428"/>
        <dbReference type="EC" id="2.8.1.7"/>
    </reaction>
</comment>
<dbReference type="InterPro" id="IPR015424">
    <property type="entry name" value="PyrdxlP-dep_Trfase"/>
</dbReference>
<comment type="similarity">
    <text evidence="2">Belongs to the class-V pyridoxal-phosphate-dependent aminotransferase family. NifS/IscS subfamily.</text>
</comment>
<evidence type="ECO:0000259" key="11">
    <source>
        <dbReference type="Pfam" id="PF00266"/>
    </source>
</evidence>
<name>A0ABR9V3C7_9CHRO</name>
<keyword evidence="8" id="KW-0411">Iron-sulfur</keyword>
<evidence type="ECO:0000256" key="2">
    <source>
        <dbReference type="ARBA" id="ARBA00006490"/>
    </source>
</evidence>
<sequence length="383" mass="41693">MQIYLDSCATTAPRQEVINLMQKTLQQGWGNPSSLHHWGERASLTLEKARWQVASLINAPSPDSIIFTSGGTEADNLAIFGITAQYSNPQHIIISAVEHSAIALPAQMLEDKGWQVTRLPVNRKGRVNPQDLAQAIQDNTVLVSIIYGQSEVGTIQPIKELATIAKKNGILFHTDAVQIAGRLTIDVEDLAVDLLSLSAHKYYGIQGAGALYIRQGVRLQPLNGGGGQEKGLRSGTQALGAIASMGLASQLAQEDLESESLKLRELRDYLFELLSPCHHLVITGDLLHRLPHHASFLIKSDSGQLTGRKMVRELNFAGIAISAGSACNSGKTQPSKILLAMGYNPQEAVKGIRISLAHHTTKEDIEWTAMVIKQIIKRILETE</sequence>
<dbReference type="NCBIfam" id="NF002806">
    <property type="entry name" value="PRK02948.1"/>
    <property type="match status" value="1"/>
</dbReference>
<dbReference type="Proteomes" id="UP000654604">
    <property type="component" value="Unassembled WGS sequence"/>
</dbReference>
<comment type="caution">
    <text evidence="12">The sequence shown here is derived from an EMBL/GenBank/DDBJ whole genome shotgun (WGS) entry which is preliminary data.</text>
</comment>
<dbReference type="Gene3D" id="3.40.640.10">
    <property type="entry name" value="Type I PLP-dependent aspartate aminotransferase-like (Major domain)"/>
    <property type="match status" value="1"/>
</dbReference>
<evidence type="ECO:0000256" key="6">
    <source>
        <dbReference type="ARBA" id="ARBA00022898"/>
    </source>
</evidence>
<proteinExistence type="inferred from homology"/>
<dbReference type="RefSeq" id="WP_193800557.1">
    <property type="nucleotide sequence ID" value="NZ_JADEWC010000011.1"/>
</dbReference>
<evidence type="ECO:0000256" key="7">
    <source>
        <dbReference type="ARBA" id="ARBA00023004"/>
    </source>
</evidence>
<keyword evidence="4" id="KW-0808">Transferase</keyword>
<evidence type="ECO:0000313" key="13">
    <source>
        <dbReference type="Proteomes" id="UP000654604"/>
    </source>
</evidence>
<dbReference type="PIRSF" id="PIRSF005572">
    <property type="entry name" value="NifS"/>
    <property type="match status" value="1"/>
</dbReference>
<dbReference type="Pfam" id="PF00266">
    <property type="entry name" value="Aminotran_5"/>
    <property type="match status" value="1"/>
</dbReference>
<feature type="domain" description="Aminotransferase class V" evidence="11">
    <location>
        <begin position="3"/>
        <end position="366"/>
    </location>
</feature>
<keyword evidence="5" id="KW-0479">Metal-binding</keyword>
<organism evidence="12 13">
    <name type="scientific">Cyanobacterium stanieri LEGE 03274</name>
    <dbReference type="NCBI Taxonomy" id="1828756"/>
    <lineage>
        <taxon>Bacteria</taxon>
        <taxon>Bacillati</taxon>
        <taxon>Cyanobacteriota</taxon>
        <taxon>Cyanophyceae</taxon>
        <taxon>Oscillatoriophycideae</taxon>
        <taxon>Chroococcales</taxon>
        <taxon>Geminocystaceae</taxon>
        <taxon>Cyanobacterium</taxon>
    </lineage>
</organism>
<dbReference type="EC" id="2.8.1.7" evidence="3"/>